<accession>A0ABX7QNZ5</accession>
<sequence length="150" mass="16878">MSKPLQVPNELIQMDAETLHSDVTNFIFVSTHALHAELQQIRNLLPDVLVPEVRPDTSTSSVLALAECVGSVLPFAATPTDDELQYALSLLPQKQIALFHARLRKLEHQWIGLVEDHHCQLFAVPPVWHMRWSMLVAGQLYPAYIGGVFF</sequence>
<gene>
    <name evidence="1" type="ORF">JYB87_12605</name>
</gene>
<proteinExistence type="predicted"/>
<dbReference type="RefSeq" id="WP_207353834.1">
    <property type="nucleotide sequence ID" value="NZ_CP071503.1"/>
</dbReference>
<keyword evidence="2" id="KW-1185">Reference proteome</keyword>
<name>A0ABX7QNZ5_9GAMM</name>
<evidence type="ECO:0000313" key="1">
    <source>
        <dbReference type="EMBL" id="QSX32593.1"/>
    </source>
</evidence>
<reference evidence="1 2" key="1">
    <citation type="submission" date="2021-03" db="EMBL/GenBank/DDBJ databases">
        <title>Novel species identification of genus Shewanella.</title>
        <authorList>
            <person name="Liu G."/>
            <person name="Zhang Q."/>
        </authorList>
    </citation>
    <scope>NUCLEOTIDE SEQUENCE [LARGE SCALE GENOMIC DNA]</scope>
    <source>
        <strain evidence="1 2">FJAT-51800</strain>
    </source>
</reference>
<protein>
    <submittedName>
        <fullName evidence="1">Uncharacterized protein</fullName>
    </submittedName>
</protein>
<dbReference type="Proteomes" id="UP000662770">
    <property type="component" value="Chromosome"/>
</dbReference>
<evidence type="ECO:0000313" key="2">
    <source>
        <dbReference type="Proteomes" id="UP000662770"/>
    </source>
</evidence>
<dbReference type="EMBL" id="CP071503">
    <property type="protein sequence ID" value="QSX32593.1"/>
    <property type="molecule type" value="Genomic_DNA"/>
</dbReference>
<organism evidence="1 2">
    <name type="scientific">Shewanella avicenniae</name>
    <dbReference type="NCBI Taxonomy" id="2814294"/>
    <lineage>
        <taxon>Bacteria</taxon>
        <taxon>Pseudomonadati</taxon>
        <taxon>Pseudomonadota</taxon>
        <taxon>Gammaproteobacteria</taxon>
        <taxon>Alteromonadales</taxon>
        <taxon>Shewanellaceae</taxon>
        <taxon>Shewanella</taxon>
    </lineage>
</organism>